<keyword evidence="1" id="KW-0812">Transmembrane</keyword>
<dbReference type="AlphaFoldDB" id="A0A391PE41"/>
<comment type="caution">
    <text evidence="2">The sequence shown here is derived from an EMBL/GenBank/DDBJ whole genome shotgun (WGS) entry which is preliminary data.</text>
</comment>
<sequence>MAKYWRNRVELTVVMGVFAWFLKLRVVGIATVLLFLNIIYGKCYVLNQERKRERKRFEDVSSYMEQMLASFYRTPKILSALEDTKRIFEGDRERTSRAERSAKSGRILKRRNDGESAEMYPAIEAAIYQIRTGTEGGEIYRKALGEIEKSYGCRRLYRIHDFMIRVEKNGGDCRESLELLTEDGRLWNHQIQEMLKEKQQVAVKATLCVGMAFLICALAVAMLPEDFGVAGQRISQVVTTLVVICNLFFWYLGMKLLCGDILHSEEQEVSGHTWRQYEDVMQNRPVRGKKLAWIWAVVLGIFGGIMAVKQGIFPAATLFFLAWLQVLWPDFRRKNEEKKIRREVEKAFPDWLLGVALCLQTDNVQVSLAKASKEAPKIMERELARLQKNLQEDPVSIEPYLKFFASLKIPEITSAMRMLYGMETSGAGDLQRQLQDLAKKDLSMQSRAEKMRTEDMISGVGFLSLFPMLTGVVKLLTDLMLVILYLVSTLRIEG</sequence>
<reference evidence="3" key="1">
    <citation type="submission" date="2018-09" db="EMBL/GenBank/DDBJ databases">
        <title>Draft Genome Sequence of Mediterraneibacter sp. KCTC 15684.</title>
        <authorList>
            <person name="Kim J.S."/>
            <person name="Han K.I."/>
            <person name="Suh M.K."/>
            <person name="Lee K.C."/>
            <person name="Eom M.K."/>
            <person name="Lee J.H."/>
            <person name="Park S.H."/>
            <person name="Kang S.W."/>
            <person name="Park J.E."/>
            <person name="Oh B.S."/>
            <person name="Yu S.Y."/>
            <person name="Choi S.H."/>
            <person name="Lee D.H."/>
            <person name="Yoon H."/>
            <person name="Kim B."/>
            <person name="Yang S.J."/>
            <person name="Lee J.S."/>
        </authorList>
    </citation>
    <scope>NUCLEOTIDE SEQUENCE [LARGE SCALE GENOMIC DNA]</scope>
    <source>
        <strain evidence="3">KCTC 15684</strain>
    </source>
</reference>
<feature type="transmembrane region" description="Helical" evidence="1">
    <location>
        <begin position="20"/>
        <end position="46"/>
    </location>
</feature>
<organism evidence="2 3">
    <name type="scientific">Mediterraneibacter butyricigenes</name>
    <dbReference type="NCBI Taxonomy" id="2316025"/>
    <lineage>
        <taxon>Bacteria</taxon>
        <taxon>Bacillati</taxon>
        <taxon>Bacillota</taxon>
        <taxon>Clostridia</taxon>
        <taxon>Lachnospirales</taxon>
        <taxon>Lachnospiraceae</taxon>
        <taxon>Mediterraneibacter</taxon>
    </lineage>
</organism>
<feature type="transmembrane region" description="Helical" evidence="1">
    <location>
        <begin position="201"/>
        <end position="222"/>
    </location>
</feature>
<keyword evidence="3" id="KW-1185">Reference proteome</keyword>
<protein>
    <submittedName>
        <fullName evidence="2">Uncharacterized protein</fullName>
    </submittedName>
</protein>
<keyword evidence="1" id="KW-1133">Transmembrane helix</keyword>
<feature type="transmembrane region" description="Helical" evidence="1">
    <location>
        <begin position="313"/>
        <end position="331"/>
    </location>
</feature>
<accession>A0A391PE41</accession>
<gene>
    <name evidence="2" type="ORF">KGMB01110_25450</name>
</gene>
<feature type="transmembrane region" description="Helical" evidence="1">
    <location>
        <begin position="234"/>
        <end position="252"/>
    </location>
</feature>
<evidence type="ECO:0000313" key="2">
    <source>
        <dbReference type="EMBL" id="GCA68109.1"/>
    </source>
</evidence>
<evidence type="ECO:0000313" key="3">
    <source>
        <dbReference type="Proteomes" id="UP000265643"/>
    </source>
</evidence>
<dbReference type="RefSeq" id="WP_117603756.1">
    <property type="nucleotide sequence ID" value="NZ_BHGK01000001.1"/>
</dbReference>
<evidence type="ECO:0000256" key="1">
    <source>
        <dbReference type="SAM" id="Phobius"/>
    </source>
</evidence>
<dbReference type="EMBL" id="BHGK01000001">
    <property type="protein sequence ID" value="GCA68109.1"/>
    <property type="molecule type" value="Genomic_DNA"/>
</dbReference>
<name>A0A391PE41_9FIRM</name>
<feature type="transmembrane region" description="Helical" evidence="1">
    <location>
        <begin position="460"/>
        <end position="487"/>
    </location>
</feature>
<proteinExistence type="predicted"/>
<feature type="transmembrane region" description="Helical" evidence="1">
    <location>
        <begin position="291"/>
        <end position="307"/>
    </location>
</feature>
<dbReference type="Proteomes" id="UP000265643">
    <property type="component" value="Unassembled WGS sequence"/>
</dbReference>
<keyword evidence="1" id="KW-0472">Membrane</keyword>